<dbReference type="PROSITE" id="PS50102">
    <property type="entry name" value="RRM"/>
    <property type="match status" value="1"/>
</dbReference>
<dbReference type="SUPFAM" id="SSF54928">
    <property type="entry name" value="RNA-binding domain, RBD"/>
    <property type="match status" value="1"/>
</dbReference>
<dbReference type="GO" id="GO:0003723">
    <property type="term" value="F:RNA binding"/>
    <property type="evidence" value="ECO:0007669"/>
    <property type="project" value="UniProtKB-UniRule"/>
</dbReference>
<accession>A0A8I3AB21</accession>
<evidence type="ECO:0000256" key="2">
    <source>
        <dbReference type="SAM" id="MobiDB-lite"/>
    </source>
</evidence>
<dbReference type="OrthoDB" id="7763451at2759"/>
<feature type="region of interest" description="Disordered" evidence="2">
    <location>
        <begin position="81"/>
        <end position="100"/>
    </location>
</feature>
<dbReference type="AlphaFoldDB" id="A0A8I3AB21"/>
<gene>
    <name evidence="4" type="ORF">JVT61DRAFT_2843</name>
</gene>
<dbReference type="Proteomes" id="UP000683000">
    <property type="component" value="Unassembled WGS sequence"/>
</dbReference>
<sequence>MSPAAAVDVSGLSASTTETQLHDFFSFCGKIKSIEHKDDGETSKKAVITFEKPSAARTALMLNGGNLGGNTLTVTSEVEHPAHQDDVEEHQPQTHVEQSDKPRAGIAAEYLANGHMLTDDILRRAIDIDNKHGISKRFLSFMSGLDKSVGHKALGPEQTVSGKLHTTLKEAHTRVKTMDEQKGYSKVAREYYAKALASPIGQSVLSFYTSTSKQVLDIHEESLRIKASKTEAAKTEAAKTASTSTSPPAPAQPESSK</sequence>
<organism evidence="4 5">
    <name type="scientific">Boletus reticuloceps</name>
    <dbReference type="NCBI Taxonomy" id="495285"/>
    <lineage>
        <taxon>Eukaryota</taxon>
        <taxon>Fungi</taxon>
        <taxon>Dikarya</taxon>
        <taxon>Basidiomycota</taxon>
        <taxon>Agaricomycotina</taxon>
        <taxon>Agaricomycetes</taxon>
        <taxon>Agaricomycetidae</taxon>
        <taxon>Boletales</taxon>
        <taxon>Boletineae</taxon>
        <taxon>Boletaceae</taxon>
        <taxon>Boletoideae</taxon>
        <taxon>Boletus</taxon>
    </lineage>
</organism>
<dbReference type="InterPro" id="IPR012677">
    <property type="entry name" value="Nucleotide-bd_a/b_plait_sf"/>
</dbReference>
<name>A0A8I3AB21_9AGAM</name>
<evidence type="ECO:0000256" key="1">
    <source>
        <dbReference type="PROSITE-ProRule" id="PRU00176"/>
    </source>
</evidence>
<dbReference type="Gene3D" id="3.30.70.330">
    <property type="match status" value="1"/>
</dbReference>
<feature type="region of interest" description="Disordered" evidence="2">
    <location>
        <begin position="227"/>
        <end position="257"/>
    </location>
</feature>
<protein>
    <recommendedName>
        <fullName evidence="3">RRM domain-containing protein</fullName>
    </recommendedName>
</protein>
<keyword evidence="5" id="KW-1185">Reference proteome</keyword>
<feature type="domain" description="RRM" evidence="3">
    <location>
        <begin position="5"/>
        <end position="79"/>
    </location>
</feature>
<evidence type="ECO:0000313" key="4">
    <source>
        <dbReference type="EMBL" id="KAG6375965.1"/>
    </source>
</evidence>
<reference evidence="4" key="1">
    <citation type="submission" date="2021-03" db="EMBL/GenBank/DDBJ databases">
        <title>Evolutionary innovations through gain and loss of genes in the ectomycorrhizal Boletales.</title>
        <authorList>
            <person name="Wu G."/>
            <person name="Miyauchi S."/>
            <person name="Morin E."/>
            <person name="Yang Z.-L."/>
            <person name="Xu J."/>
            <person name="Martin F.M."/>
        </authorList>
    </citation>
    <scope>NUCLEOTIDE SEQUENCE</scope>
    <source>
        <strain evidence="4">BR01</strain>
    </source>
</reference>
<dbReference type="Pfam" id="PF00076">
    <property type="entry name" value="RRM_1"/>
    <property type="match status" value="1"/>
</dbReference>
<dbReference type="EMBL" id="JAGFBS010000013">
    <property type="protein sequence ID" value="KAG6375965.1"/>
    <property type="molecule type" value="Genomic_DNA"/>
</dbReference>
<feature type="compositionally biased region" description="Low complexity" evidence="2">
    <location>
        <begin position="238"/>
        <end position="257"/>
    </location>
</feature>
<dbReference type="PANTHER" id="PTHR32343">
    <property type="entry name" value="SERINE/ARGININE-RICH SPLICING FACTOR"/>
    <property type="match status" value="1"/>
</dbReference>
<dbReference type="SMART" id="SM00360">
    <property type="entry name" value="RRM"/>
    <property type="match status" value="1"/>
</dbReference>
<evidence type="ECO:0000313" key="5">
    <source>
        <dbReference type="Proteomes" id="UP000683000"/>
    </source>
</evidence>
<dbReference type="InterPro" id="IPR000504">
    <property type="entry name" value="RRM_dom"/>
</dbReference>
<keyword evidence="1" id="KW-0694">RNA-binding</keyword>
<feature type="compositionally biased region" description="Basic and acidic residues" evidence="2">
    <location>
        <begin position="227"/>
        <end position="237"/>
    </location>
</feature>
<dbReference type="PANTHER" id="PTHR32343:SF10">
    <property type="entry name" value="RNA-BINDING REGION RNP-1 DOMAIN-CONTAINING PROTEIN"/>
    <property type="match status" value="1"/>
</dbReference>
<dbReference type="InterPro" id="IPR035979">
    <property type="entry name" value="RBD_domain_sf"/>
</dbReference>
<evidence type="ECO:0000259" key="3">
    <source>
        <dbReference type="PROSITE" id="PS50102"/>
    </source>
</evidence>
<proteinExistence type="predicted"/>
<comment type="caution">
    <text evidence="4">The sequence shown here is derived from an EMBL/GenBank/DDBJ whole genome shotgun (WGS) entry which is preliminary data.</text>
</comment>